<dbReference type="Pfam" id="PF00520">
    <property type="entry name" value="Ion_trans"/>
    <property type="match status" value="1"/>
</dbReference>
<evidence type="ECO:0000256" key="6">
    <source>
        <dbReference type="ARBA" id="ARBA00023136"/>
    </source>
</evidence>
<feature type="compositionally biased region" description="Low complexity" evidence="7">
    <location>
        <begin position="666"/>
        <end position="679"/>
    </location>
</feature>
<evidence type="ECO:0000256" key="1">
    <source>
        <dbReference type="ARBA" id="ARBA00004141"/>
    </source>
</evidence>
<dbReference type="Gene3D" id="2.60.120.10">
    <property type="entry name" value="Jelly Rolls"/>
    <property type="match status" value="1"/>
</dbReference>
<dbReference type="GO" id="GO:0005249">
    <property type="term" value="F:voltage-gated potassium channel activity"/>
    <property type="evidence" value="ECO:0007669"/>
    <property type="project" value="TreeGrafter"/>
</dbReference>
<accession>C1E3E3</accession>
<comment type="subcellular location">
    <subcellularLocation>
        <location evidence="1">Membrane</location>
        <topology evidence="1">Multi-pass membrane protein</topology>
    </subcellularLocation>
</comment>
<organism evidence="10 11">
    <name type="scientific">Micromonas commoda (strain RCC299 / NOUM17 / CCMP2709)</name>
    <name type="common">Picoplanktonic green alga</name>
    <dbReference type="NCBI Taxonomy" id="296587"/>
    <lineage>
        <taxon>Eukaryota</taxon>
        <taxon>Viridiplantae</taxon>
        <taxon>Chlorophyta</taxon>
        <taxon>Mamiellophyceae</taxon>
        <taxon>Mamiellales</taxon>
        <taxon>Mamiellaceae</taxon>
        <taxon>Micromonas</taxon>
    </lineage>
</organism>
<dbReference type="Proteomes" id="UP000002009">
    <property type="component" value="Chromosome 4"/>
</dbReference>
<evidence type="ECO:0000256" key="4">
    <source>
        <dbReference type="ARBA" id="ARBA00022989"/>
    </source>
</evidence>
<dbReference type="RefSeq" id="XP_002501282.1">
    <property type="nucleotide sequence ID" value="XM_002501236.1"/>
</dbReference>
<dbReference type="SUPFAM" id="SSF51206">
    <property type="entry name" value="cAMP-binding domain-like"/>
    <property type="match status" value="1"/>
</dbReference>
<sequence>MFVDVVSVIPYDTINVILSQGSSDPDDSSFKAVRIIRLLRLLKLLRILRGMRIFKRWEARLTLNYAMLSLQKYFLTLLLAAHWIGCTLFLVHHILELDCRDDPNKIDRCTFLYYYMDGKLVDADPAGKYLLSVYFASGELMGTPFGDLIPVRPEERLYFTICHLTAGFVNAYLVGGMVAAITALNARNQSFYNSMDILNRFLTEKRLNARNPRLCERLRSYYIFRHNEGDGDGWKDIVLRTSREMQGEVVQELHSDWLRRVHYFSGVDVEGNEWEVDDDFKLQLSLSMSVEVVAPMETVFKEDSPIDQLYVIQQGVVGCKGHVLKKGDPFGEDVLVYYSPEVLDEQEFRTRYGARWVCRPNGRGYRATAMTNVLLLAFPGDAIHELLDRPKYEYIKRQVRRKMFVWQVRHVMLTMYRALKEAVAADTYADGMQVLLQQYGFEMMQNVPTINERYMIMREAKGDDEVKVMRLFRKMWNRKRFIAAVEGLVRKRRRERALVEVRDELRLNVLKPVGAETYANALVAQGVTTRTVRDFSAMELVTSGLPVVLAKRVYKAARNLPETDVSHVGADGVAVDSRFVAGKGCVAELERLDAEAKKKKRELMRSLLYADENDDDDDDDDDDDGDGRPPPAPPQMPPPAVPGGPMHGGRSLLAQHRLGGSGSGSGRSTPRSISRASSSNQLYGPAG</sequence>
<dbReference type="AlphaFoldDB" id="C1E3E3"/>
<dbReference type="KEGG" id="mis:MICPUN_52700"/>
<reference evidence="10 11" key="1">
    <citation type="journal article" date="2009" name="Science">
        <title>Green evolution and dynamic adaptations revealed by genomes of the marine picoeukaryotes Micromonas.</title>
        <authorList>
            <person name="Worden A.Z."/>
            <person name="Lee J.H."/>
            <person name="Mock T."/>
            <person name="Rouze P."/>
            <person name="Simmons M.P."/>
            <person name="Aerts A.L."/>
            <person name="Allen A.E."/>
            <person name="Cuvelier M.L."/>
            <person name="Derelle E."/>
            <person name="Everett M.V."/>
            <person name="Foulon E."/>
            <person name="Grimwood J."/>
            <person name="Gundlach H."/>
            <person name="Henrissat B."/>
            <person name="Napoli C."/>
            <person name="McDonald S.M."/>
            <person name="Parker M.S."/>
            <person name="Rombauts S."/>
            <person name="Salamov A."/>
            <person name="Von Dassow P."/>
            <person name="Badger J.H."/>
            <person name="Coutinho P.M."/>
            <person name="Demir E."/>
            <person name="Dubchak I."/>
            <person name="Gentemann C."/>
            <person name="Eikrem W."/>
            <person name="Gready J.E."/>
            <person name="John U."/>
            <person name="Lanier W."/>
            <person name="Lindquist E.A."/>
            <person name="Lucas S."/>
            <person name="Mayer K.F."/>
            <person name="Moreau H."/>
            <person name="Not F."/>
            <person name="Otillar R."/>
            <person name="Panaud O."/>
            <person name="Pangilinan J."/>
            <person name="Paulsen I."/>
            <person name="Piegu B."/>
            <person name="Poliakov A."/>
            <person name="Robbens S."/>
            <person name="Schmutz J."/>
            <person name="Toulza E."/>
            <person name="Wyss T."/>
            <person name="Zelensky A."/>
            <person name="Zhou K."/>
            <person name="Armbrust E.V."/>
            <person name="Bhattacharya D."/>
            <person name="Goodenough U.W."/>
            <person name="Van de Peer Y."/>
            <person name="Grigoriev I.V."/>
        </authorList>
    </citation>
    <scope>NUCLEOTIDE SEQUENCE [LARGE SCALE GENOMIC DNA]</scope>
    <source>
        <strain evidence="11">RCC299 / NOUM17</strain>
    </source>
</reference>
<dbReference type="InterPro" id="IPR005821">
    <property type="entry name" value="Ion_trans_dom"/>
</dbReference>
<evidence type="ECO:0000259" key="9">
    <source>
        <dbReference type="PROSITE" id="PS50042"/>
    </source>
</evidence>
<dbReference type="eggNOG" id="KOG0498">
    <property type="taxonomic scope" value="Eukaryota"/>
</dbReference>
<feature type="compositionally biased region" description="Acidic residues" evidence="7">
    <location>
        <begin position="611"/>
        <end position="625"/>
    </location>
</feature>
<dbReference type="InterPro" id="IPR014710">
    <property type="entry name" value="RmlC-like_jellyroll"/>
</dbReference>
<dbReference type="InterPro" id="IPR051413">
    <property type="entry name" value="K/Na_HCN_channel"/>
</dbReference>
<proteinExistence type="predicted"/>
<dbReference type="Gene3D" id="1.10.287.70">
    <property type="match status" value="1"/>
</dbReference>
<dbReference type="InterPro" id="IPR018490">
    <property type="entry name" value="cNMP-bd_dom_sf"/>
</dbReference>
<evidence type="ECO:0000313" key="10">
    <source>
        <dbReference type="EMBL" id="ACO62540.1"/>
    </source>
</evidence>
<dbReference type="PANTHER" id="PTHR45689:SF5">
    <property type="entry name" value="I[[H]] CHANNEL, ISOFORM E"/>
    <property type="match status" value="1"/>
</dbReference>
<dbReference type="EMBL" id="CP001325">
    <property type="protein sequence ID" value="ACO62540.1"/>
    <property type="molecule type" value="Genomic_DNA"/>
</dbReference>
<dbReference type="SUPFAM" id="SSF81324">
    <property type="entry name" value="Voltage-gated potassium channels"/>
    <property type="match status" value="1"/>
</dbReference>
<feature type="transmembrane region" description="Helical" evidence="8">
    <location>
        <begin position="73"/>
        <end position="95"/>
    </location>
</feature>
<dbReference type="PANTHER" id="PTHR45689">
    <property type="entry name" value="I[[H]] CHANNEL, ISOFORM E"/>
    <property type="match status" value="1"/>
</dbReference>
<evidence type="ECO:0000256" key="5">
    <source>
        <dbReference type="ARBA" id="ARBA00023065"/>
    </source>
</evidence>
<evidence type="ECO:0000313" key="11">
    <source>
        <dbReference type="Proteomes" id="UP000002009"/>
    </source>
</evidence>
<dbReference type="GO" id="GO:0003254">
    <property type="term" value="P:regulation of membrane depolarization"/>
    <property type="evidence" value="ECO:0007669"/>
    <property type="project" value="TreeGrafter"/>
</dbReference>
<feature type="compositionally biased region" description="Pro residues" evidence="7">
    <location>
        <begin position="628"/>
        <end position="642"/>
    </location>
</feature>
<dbReference type="GeneID" id="8242946"/>
<keyword evidence="5" id="KW-0406">Ion transport</keyword>
<dbReference type="InterPro" id="IPR000595">
    <property type="entry name" value="cNMP-bd_dom"/>
</dbReference>
<dbReference type="GO" id="GO:0035725">
    <property type="term" value="P:sodium ion transmembrane transport"/>
    <property type="evidence" value="ECO:0007669"/>
    <property type="project" value="TreeGrafter"/>
</dbReference>
<evidence type="ECO:0000256" key="7">
    <source>
        <dbReference type="SAM" id="MobiDB-lite"/>
    </source>
</evidence>
<evidence type="ECO:0000256" key="8">
    <source>
        <dbReference type="SAM" id="Phobius"/>
    </source>
</evidence>
<dbReference type="GO" id="GO:0098855">
    <property type="term" value="C:HCN channel complex"/>
    <property type="evidence" value="ECO:0007669"/>
    <property type="project" value="TreeGrafter"/>
</dbReference>
<evidence type="ECO:0000256" key="2">
    <source>
        <dbReference type="ARBA" id="ARBA00022448"/>
    </source>
</evidence>
<dbReference type="PROSITE" id="PS50042">
    <property type="entry name" value="CNMP_BINDING_3"/>
    <property type="match status" value="1"/>
</dbReference>
<evidence type="ECO:0000256" key="3">
    <source>
        <dbReference type="ARBA" id="ARBA00022692"/>
    </source>
</evidence>
<keyword evidence="6 8" id="KW-0472">Membrane</keyword>
<keyword evidence="11" id="KW-1185">Reference proteome</keyword>
<protein>
    <submittedName>
        <fullName evidence="10">Voltage-gated ion channel superfamily</fullName>
    </submittedName>
</protein>
<dbReference type="InParanoid" id="C1E3E3"/>
<keyword evidence="3 8" id="KW-0812">Transmembrane</keyword>
<feature type="region of interest" description="Disordered" evidence="7">
    <location>
        <begin position="608"/>
        <end position="687"/>
    </location>
</feature>
<dbReference type="OrthoDB" id="426293at2759"/>
<keyword evidence="2" id="KW-0813">Transport</keyword>
<feature type="domain" description="Cyclic nucleotide-binding" evidence="9">
    <location>
        <begin position="276"/>
        <end position="340"/>
    </location>
</feature>
<name>C1E3E3_MICCC</name>
<dbReference type="CDD" id="cd00038">
    <property type="entry name" value="CAP_ED"/>
    <property type="match status" value="1"/>
</dbReference>
<gene>
    <name evidence="10" type="ORF">MICPUN_52700</name>
</gene>
<keyword evidence="4 8" id="KW-1133">Transmembrane helix</keyword>